<reference evidence="3" key="1">
    <citation type="journal article" date="2020" name="Fungal Divers.">
        <title>Resolving the Mortierellaceae phylogeny through synthesis of multi-gene phylogenetics and phylogenomics.</title>
        <authorList>
            <person name="Vandepol N."/>
            <person name="Liber J."/>
            <person name="Desiro A."/>
            <person name="Na H."/>
            <person name="Kennedy M."/>
            <person name="Barry K."/>
            <person name="Grigoriev I.V."/>
            <person name="Miller A.N."/>
            <person name="O'Donnell K."/>
            <person name="Stajich J.E."/>
            <person name="Bonito G."/>
        </authorList>
    </citation>
    <scope>NUCLEOTIDE SEQUENCE</scope>
    <source>
        <strain evidence="3">MES-2147</strain>
    </source>
</reference>
<name>A0A9P6IKB2_9FUNG</name>
<proteinExistence type="predicted"/>
<feature type="compositionally biased region" description="Basic and acidic residues" evidence="1">
    <location>
        <begin position="334"/>
        <end position="417"/>
    </location>
</feature>
<evidence type="ECO:0000313" key="3">
    <source>
        <dbReference type="EMBL" id="KAF9928325.1"/>
    </source>
</evidence>
<keyword evidence="4" id="KW-1185">Reference proteome</keyword>
<evidence type="ECO:0000259" key="2">
    <source>
        <dbReference type="Pfam" id="PF23553"/>
    </source>
</evidence>
<dbReference type="AlphaFoldDB" id="A0A9P6IKB2"/>
<sequence length="620" mass="69766">MERLKGKGVEEWLNQHLTSPWDGHQTVASELGNDIIANIRERWTQLSVPVRLGVLFSLISLKKAQQLQLKDKCQELIDNACADPNEWVRLVSHMFMDYPSEGTLRFSVEQFADQANLGPLMDKLSNNISQDGIKFHPKEFAYLNDSVCREAQGKDPRTKTYPPLTGPSLLQHFKLRESHRPKHAERAGRLRKMAEQTPTVAMAAGNLSSVGFVAPGPTSVESSSPTTAGAGVGNGVAAASQTSGQPGPPGLPRPTKSTSSGLFVSRKPAGSFVRNNAPRPMSLARNPSTGQLPLRSPRLDGPPTPRLNQKTSRIQILDIQEGTEIMQSMNDAKIRKEQAEQREKELKKEQRALEMEAKRQQDAEKKAQLLKEKEDKKREREEAKKLKEKQKHEREEQAQKDRERRNSEKELELALMRDEDDDDEEEGSLATPHIKKRQRLSNSRRGSRDDDDDDYDNEQHDRSGEPLSPTTGFLGSRPSAYDVQDDDQPMSMERPSSSDQGSNLYFSSNTQGQLEHQQTDTISSDLAYASIFEATNLLTKEDRAYITAFLQGHPVIRPNGNETHYQIVMNQEQVQDVTGKTMWEIILIEMNFATGEWRKIKRKRPKPYVPAPASSSEVAQ</sequence>
<evidence type="ECO:0000313" key="4">
    <source>
        <dbReference type="Proteomes" id="UP000749646"/>
    </source>
</evidence>
<keyword evidence="3" id="KW-0648">Protein biosynthesis</keyword>
<dbReference type="GO" id="GO:0003746">
    <property type="term" value="F:translation elongation factor activity"/>
    <property type="evidence" value="ECO:0007669"/>
    <property type="project" value="UniProtKB-KW"/>
</dbReference>
<protein>
    <submittedName>
        <fullName evidence="3">Negative elongation factor A</fullName>
    </submittedName>
</protein>
<feature type="domain" description="NELF-A N-terminal" evidence="2">
    <location>
        <begin position="24"/>
        <end position="145"/>
    </location>
</feature>
<accession>A0A9P6IKB2</accession>
<organism evidence="3 4">
    <name type="scientific">Modicella reniformis</name>
    <dbReference type="NCBI Taxonomy" id="1440133"/>
    <lineage>
        <taxon>Eukaryota</taxon>
        <taxon>Fungi</taxon>
        <taxon>Fungi incertae sedis</taxon>
        <taxon>Mucoromycota</taxon>
        <taxon>Mortierellomycotina</taxon>
        <taxon>Mortierellomycetes</taxon>
        <taxon>Mortierellales</taxon>
        <taxon>Mortierellaceae</taxon>
        <taxon>Modicella</taxon>
    </lineage>
</organism>
<feature type="region of interest" description="Disordered" evidence="1">
    <location>
        <begin position="334"/>
        <end position="517"/>
    </location>
</feature>
<feature type="compositionally biased region" description="Acidic residues" evidence="1">
    <location>
        <begin position="418"/>
        <end position="427"/>
    </location>
</feature>
<feature type="region of interest" description="Disordered" evidence="1">
    <location>
        <begin position="217"/>
        <end position="314"/>
    </location>
</feature>
<dbReference type="InterPro" id="IPR056557">
    <property type="entry name" value="NELF-A_N"/>
</dbReference>
<evidence type="ECO:0000256" key="1">
    <source>
        <dbReference type="SAM" id="MobiDB-lite"/>
    </source>
</evidence>
<feature type="compositionally biased region" description="Polar residues" evidence="1">
    <location>
        <begin position="494"/>
        <end position="517"/>
    </location>
</feature>
<keyword evidence="3" id="KW-0251">Elongation factor</keyword>
<dbReference type="Pfam" id="PF23553">
    <property type="entry name" value="NELF-A_N"/>
    <property type="match status" value="1"/>
</dbReference>
<gene>
    <name evidence="3" type="primary">WHSC2</name>
    <name evidence="3" type="ORF">BGZ65_006334</name>
</gene>
<dbReference type="EMBL" id="JAAAHW010010259">
    <property type="protein sequence ID" value="KAF9928325.1"/>
    <property type="molecule type" value="Genomic_DNA"/>
</dbReference>
<dbReference type="CDD" id="cd06503">
    <property type="entry name" value="ATP-synt_Fo_b"/>
    <property type="match status" value="1"/>
</dbReference>
<dbReference type="Proteomes" id="UP000749646">
    <property type="component" value="Unassembled WGS sequence"/>
</dbReference>
<dbReference type="OrthoDB" id="2135488at2759"/>
<comment type="caution">
    <text evidence="3">The sequence shown here is derived from an EMBL/GenBank/DDBJ whole genome shotgun (WGS) entry which is preliminary data.</text>
</comment>